<evidence type="ECO:0000256" key="8">
    <source>
        <dbReference type="SAM" id="SignalP"/>
    </source>
</evidence>
<dbReference type="WBParaSite" id="Csp11.Scaffold630.g20557.t2">
    <property type="protein sequence ID" value="Csp11.Scaffold630.g20557.t2"/>
    <property type="gene ID" value="Csp11.Scaffold630.g20557"/>
</dbReference>
<feature type="disulfide bond" evidence="4">
    <location>
        <begin position="1598"/>
        <end position="1607"/>
    </location>
</feature>
<dbReference type="Gene3D" id="2.10.25.10">
    <property type="entry name" value="Laminin"/>
    <property type="match status" value="7"/>
</dbReference>
<dbReference type="CDD" id="cd00054">
    <property type="entry name" value="EGF_CA"/>
    <property type="match status" value="1"/>
</dbReference>
<feature type="disulfide bond" evidence="4">
    <location>
        <begin position="1744"/>
        <end position="1753"/>
    </location>
</feature>
<keyword evidence="2" id="KW-0677">Repeat</keyword>
<feature type="region of interest" description="Disordered" evidence="6">
    <location>
        <begin position="2593"/>
        <end position="2659"/>
    </location>
</feature>
<reference evidence="13" key="1">
    <citation type="submission" date="2016-11" db="UniProtKB">
        <authorList>
            <consortium name="WormBaseParasite"/>
        </authorList>
    </citation>
    <scope>IDENTIFICATION</scope>
</reference>
<dbReference type="PROSITE" id="PS50068">
    <property type="entry name" value="LDLRA_2"/>
    <property type="match status" value="1"/>
</dbReference>
<dbReference type="Pfam" id="PF00057">
    <property type="entry name" value="Ldl_recept_a"/>
    <property type="match status" value="1"/>
</dbReference>
<evidence type="ECO:0000313" key="13">
    <source>
        <dbReference type="WBParaSite" id="Csp11.Scaffold630.g20557.t2"/>
    </source>
</evidence>
<feature type="domain" description="Sushi" evidence="11">
    <location>
        <begin position="1029"/>
        <end position="1097"/>
    </location>
</feature>
<dbReference type="GO" id="GO:0007157">
    <property type="term" value="P:heterophilic cell-cell adhesion via plasma membrane cell adhesion molecules"/>
    <property type="evidence" value="ECO:0007669"/>
    <property type="project" value="TreeGrafter"/>
</dbReference>
<feature type="disulfide bond" evidence="4">
    <location>
        <begin position="1634"/>
        <end position="1643"/>
    </location>
</feature>
<dbReference type="Gene3D" id="4.10.400.10">
    <property type="entry name" value="Low-density Lipoprotein Receptor"/>
    <property type="match status" value="1"/>
</dbReference>
<feature type="domain" description="Sushi" evidence="11">
    <location>
        <begin position="601"/>
        <end position="672"/>
    </location>
</feature>
<keyword evidence="1 4" id="KW-0245">EGF-like domain</keyword>
<feature type="disulfide bond" evidence="5">
    <location>
        <begin position="603"/>
        <end position="646"/>
    </location>
</feature>
<dbReference type="PANTHER" id="PTHR24049">
    <property type="entry name" value="CRUMBS FAMILY MEMBER"/>
    <property type="match status" value="1"/>
</dbReference>
<feature type="disulfide bond" evidence="4">
    <location>
        <begin position="1778"/>
        <end position="1787"/>
    </location>
</feature>
<accession>A0A1I7UYB0</accession>
<feature type="domain" description="EGF-like" evidence="9">
    <location>
        <begin position="1718"/>
        <end position="1754"/>
    </location>
</feature>
<feature type="disulfide bond" evidence="4">
    <location>
        <begin position="1385"/>
        <end position="1394"/>
    </location>
</feature>
<feature type="compositionally biased region" description="Acidic residues" evidence="6">
    <location>
        <begin position="2694"/>
        <end position="2704"/>
    </location>
</feature>
<dbReference type="InterPro" id="IPR035976">
    <property type="entry name" value="Sushi/SCR/CCP_sf"/>
</dbReference>
<dbReference type="Pfam" id="PF07699">
    <property type="entry name" value="Ephrin_rec_like"/>
    <property type="match status" value="2"/>
</dbReference>
<dbReference type="Proteomes" id="UP000095282">
    <property type="component" value="Unplaced"/>
</dbReference>
<keyword evidence="7" id="KW-0472">Membrane</keyword>
<evidence type="ECO:0000256" key="1">
    <source>
        <dbReference type="ARBA" id="ARBA00022536"/>
    </source>
</evidence>
<evidence type="ECO:0000256" key="2">
    <source>
        <dbReference type="ARBA" id="ARBA00022737"/>
    </source>
</evidence>
<dbReference type="InterPro" id="IPR011641">
    <property type="entry name" value="Tyr-kin_ephrin_A/B_rcpt-like"/>
</dbReference>
<dbReference type="InterPro" id="IPR002172">
    <property type="entry name" value="LDrepeatLR_classA_rpt"/>
</dbReference>
<dbReference type="SUPFAM" id="SSF49899">
    <property type="entry name" value="Concanavalin A-like lectins/glucanases"/>
    <property type="match status" value="1"/>
</dbReference>
<feature type="disulfide bond" evidence="4">
    <location>
        <begin position="1706"/>
        <end position="1715"/>
    </location>
</feature>
<feature type="domain" description="EGF-like" evidence="9">
    <location>
        <begin position="1756"/>
        <end position="1788"/>
    </location>
</feature>
<feature type="disulfide bond" evidence="4">
    <location>
        <begin position="1492"/>
        <end position="1509"/>
    </location>
</feature>
<feature type="domain" description="EGF-like" evidence="9">
    <location>
        <begin position="1360"/>
        <end position="1395"/>
    </location>
</feature>
<dbReference type="SMART" id="SM00032">
    <property type="entry name" value="CCP"/>
    <property type="match status" value="3"/>
</dbReference>
<dbReference type="SUPFAM" id="SSF57196">
    <property type="entry name" value="EGF/Laminin"/>
    <property type="match status" value="1"/>
</dbReference>
<dbReference type="SMART" id="SM01411">
    <property type="entry name" value="Ephrin_rec_like"/>
    <property type="match status" value="3"/>
</dbReference>
<dbReference type="Gene3D" id="2.60.120.200">
    <property type="match status" value="1"/>
</dbReference>
<dbReference type="InterPro" id="IPR001881">
    <property type="entry name" value="EGF-like_Ca-bd_dom"/>
</dbReference>
<keyword evidence="5" id="KW-0768">Sushi</keyword>
<dbReference type="InterPro" id="IPR013320">
    <property type="entry name" value="ConA-like_dom_sf"/>
</dbReference>
<evidence type="ECO:0000256" key="4">
    <source>
        <dbReference type="PROSITE-ProRule" id="PRU00076"/>
    </source>
</evidence>
<feature type="disulfide bond" evidence="4">
    <location>
        <begin position="1552"/>
        <end position="1561"/>
    </location>
</feature>
<proteinExistence type="predicted"/>
<dbReference type="InterPro" id="IPR016187">
    <property type="entry name" value="CTDL_fold"/>
</dbReference>
<keyword evidence="8" id="KW-0732">Signal</keyword>
<feature type="domain" description="EGF-like" evidence="9">
    <location>
        <begin position="1798"/>
        <end position="1834"/>
    </location>
</feature>
<dbReference type="PROSITE" id="PS50825">
    <property type="entry name" value="HYR"/>
    <property type="match status" value="1"/>
</dbReference>
<feature type="disulfide bond" evidence="4">
    <location>
        <begin position="1426"/>
        <end position="1435"/>
    </location>
</feature>
<evidence type="ECO:0000259" key="9">
    <source>
        <dbReference type="PROSITE" id="PS50026"/>
    </source>
</evidence>
<dbReference type="PROSITE" id="PS50923">
    <property type="entry name" value="SUSHI"/>
    <property type="match status" value="2"/>
</dbReference>
<dbReference type="CDD" id="cd00112">
    <property type="entry name" value="LDLa"/>
    <property type="match status" value="1"/>
</dbReference>
<dbReference type="SMART" id="SM00179">
    <property type="entry name" value="EGF_CA"/>
    <property type="match status" value="5"/>
</dbReference>
<dbReference type="GO" id="GO:0005886">
    <property type="term" value="C:plasma membrane"/>
    <property type="evidence" value="ECO:0007669"/>
    <property type="project" value="TreeGrafter"/>
</dbReference>
<feature type="signal peptide" evidence="8">
    <location>
        <begin position="1"/>
        <end position="20"/>
    </location>
</feature>
<dbReference type="PROSITE" id="PS01186">
    <property type="entry name" value="EGF_2"/>
    <property type="match status" value="3"/>
</dbReference>
<evidence type="ECO:0000313" key="12">
    <source>
        <dbReference type="Proteomes" id="UP000095282"/>
    </source>
</evidence>
<dbReference type="InterPro" id="IPR003410">
    <property type="entry name" value="HYR_dom"/>
</dbReference>
<dbReference type="PROSITE" id="PS00022">
    <property type="entry name" value="EGF_1"/>
    <property type="match status" value="8"/>
</dbReference>
<feature type="disulfide bond" evidence="4">
    <location>
        <begin position="1612"/>
        <end position="1622"/>
    </location>
</feature>
<dbReference type="InterPro" id="IPR036055">
    <property type="entry name" value="LDL_receptor-like_sf"/>
</dbReference>
<feature type="domain" description="HYR" evidence="10">
    <location>
        <begin position="2074"/>
        <end position="2156"/>
    </location>
</feature>
<evidence type="ECO:0000256" key="5">
    <source>
        <dbReference type="PROSITE-ProRule" id="PRU00302"/>
    </source>
</evidence>
<keyword evidence="12" id="KW-1185">Reference proteome</keyword>
<keyword evidence="3 4" id="KW-1015">Disulfide bond</keyword>
<dbReference type="STRING" id="1561998.A0A1I7UYB0"/>
<dbReference type="Pfam" id="PF07974">
    <property type="entry name" value="EGF_2"/>
    <property type="match status" value="1"/>
</dbReference>
<feature type="domain" description="EGF-like" evidence="9">
    <location>
        <begin position="1609"/>
        <end position="1644"/>
    </location>
</feature>
<feature type="domain" description="EGF-like" evidence="9">
    <location>
        <begin position="1680"/>
        <end position="1716"/>
    </location>
</feature>
<feature type="domain" description="EGF-like" evidence="9">
    <location>
        <begin position="1396"/>
        <end position="1436"/>
    </location>
</feature>
<evidence type="ECO:0000256" key="7">
    <source>
        <dbReference type="SAM" id="Phobius"/>
    </source>
</evidence>
<name>A0A1I7UYB0_9PELO</name>
<comment type="caution">
    <text evidence="4">Lacks conserved residue(s) required for the propagation of feature annotation.</text>
</comment>
<dbReference type="SMART" id="SM00181">
    <property type="entry name" value="EGF"/>
    <property type="match status" value="15"/>
</dbReference>
<dbReference type="InterPro" id="IPR013111">
    <property type="entry name" value="EGF_extracell"/>
</dbReference>
<feature type="domain" description="EGF-like" evidence="9">
    <location>
        <begin position="1564"/>
        <end position="1608"/>
    </location>
</feature>
<feature type="domain" description="EGF-like" evidence="9">
    <location>
        <begin position="1482"/>
        <end position="1523"/>
    </location>
</feature>
<dbReference type="SUPFAM" id="SSF56436">
    <property type="entry name" value="C-type lectin-like"/>
    <property type="match status" value="1"/>
</dbReference>
<dbReference type="InterPro" id="IPR051022">
    <property type="entry name" value="Notch_Cell-Fate_Det"/>
</dbReference>
<dbReference type="Pfam" id="PF02494">
    <property type="entry name" value="HYR"/>
    <property type="match status" value="1"/>
</dbReference>
<feature type="compositionally biased region" description="Polar residues" evidence="6">
    <location>
        <begin position="2631"/>
        <end position="2659"/>
    </location>
</feature>
<dbReference type="GO" id="GO:0032991">
    <property type="term" value="C:protein-containing complex"/>
    <property type="evidence" value="ECO:0007669"/>
    <property type="project" value="TreeGrafter"/>
</dbReference>
<dbReference type="GO" id="GO:0005509">
    <property type="term" value="F:calcium ion binding"/>
    <property type="evidence" value="ECO:0007669"/>
    <property type="project" value="InterPro"/>
</dbReference>
<keyword evidence="7" id="KW-0812">Transmembrane</keyword>
<dbReference type="PROSITE" id="PS50026">
    <property type="entry name" value="EGF_3"/>
    <property type="match status" value="10"/>
</dbReference>
<organism evidence="12 13">
    <name type="scientific">Caenorhabditis tropicalis</name>
    <dbReference type="NCBI Taxonomy" id="1561998"/>
    <lineage>
        <taxon>Eukaryota</taxon>
        <taxon>Metazoa</taxon>
        <taxon>Ecdysozoa</taxon>
        <taxon>Nematoda</taxon>
        <taxon>Chromadorea</taxon>
        <taxon>Rhabditida</taxon>
        <taxon>Rhabditina</taxon>
        <taxon>Rhabditomorpha</taxon>
        <taxon>Rhabditoidea</taxon>
        <taxon>Rhabditidae</taxon>
        <taxon>Peloderinae</taxon>
        <taxon>Caenorhabditis</taxon>
    </lineage>
</organism>
<evidence type="ECO:0000259" key="10">
    <source>
        <dbReference type="PROSITE" id="PS50825"/>
    </source>
</evidence>
<dbReference type="InterPro" id="IPR000742">
    <property type="entry name" value="EGF"/>
</dbReference>
<evidence type="ECO:0000256" key="3">
    <source>
        <dbReference type="ARBA" id="ARBA00023157"/>
    </source>
</evidence>
<dbReference type="InterPro" id="IPR000436">
    <property type="entry name" value="Sushi_SCR_CCP_dom"/>
</dbReference>
<keyword evidence="7" id="KW-1133">Transmembrane helix</keyword>
<feature type="disulfide bond" evidence="4">
    <location>
        <begin position="1364"/>
        <end position="1374"/>
    </location>
</feature>
<feature type="region of interest" description="Disordered" evidence="6">
    <location>
        <begin position="2677"/>
        <end position="2704"/>
    </location>
</feature>
<evidence type="ECO:0000256" key="6">
    <source>
        <dbReference type="SAM" id="MobiDB-lite"/>
    </source>
</evidence>
<dbReference type="SUPFAM" id="SSF57535">
    <property type="entry name" value="Complement control module/SCR domain"/>
    <property type="match status" value="2"/>
</dbReference>
<dbReference type="Gene3D" id="2.10.50.10">
    <property type="entry name" value="Tumor Necrosis Factor Receptor, subunit A, domain 2"/>
    <property type="match status" value="2"/>
</dbReference>
<dbReference type="GO" id="GO:0045197">
    <property type="term" value="P:establishment or maintenance of epithelial cell apical/basal polarity"/>
    <property type="evidence" value="ECO:0007669"/>
    <property type="project" value="TreeGrafter"/>
</dbReference>
<protein>
    <submittedName>
        <fullName evidence="13">C-type lectin domain-containing protein</fullName>
    </submittedName>
</protein>
<dbReference type="CDD" id="cd00033">
    <property type="entry name" value="CCP"/>
    <property type="match status" value="2"/>
</dbReference>
<feature type="domain" description="EGF-like" evidence="9">
    <location>
        <begin position="1527"/>
        <end position="1562"/>
    </location>
</feature>
<dbReference type="SMART" id="SM00192">
    <property type="entry name" value="LDLa"/>
    <property type="match status" value="1"/>
</dbReference>
<sequence length="2704" mass="302188">MTKLRWFLLISICFNDLGYCRNSQYYDTNLYTDCFQGAKGWYNIAATCVFPLTQFERNYTTAVQMCGAVNHSIGYRETNWLIAPQLAQLLTNEQNPTYRKMYWTGLVIKDEQTIGVKTGNITDTNLDSISDFTSIFNPLWAIGQPPEDISMDILSNFCIALDFRNSSSYGWRALPCSYQLPILCQNYACLPDTFRCFDNSKCIPGSMKNDGYNDCLDGSDESELTKIPISSSTQNTLLSNILRENPMYVWPMIMSTGGVLSPKTVKYGRGECTHKWTVISPNDKYFMIGLKWTNPTTWTNILIEGKDGNGRIMLNSRNSTTSFSMFSSSFVLTASNTDTRRTDFQMFFQEIDDSLCKISEDNQLLFDSETIPMPCNYHFSTKSPSSYVALLIRKCEGLIPFVSSIQFNNSTVFLAPSSLKKILIIPSNSLDIHVNSTWPGTDTKLDIQFFELAPGEESVDMFLIDSNLEIEWISRSNDICMEGKFRTLTVNMIMTSSVESLKSSIWRTEKFRKSCSEDNVQIISRNLSTFVTDSGVISGFGPTTVIIHQSAEPFEFKSIYSIQQSFPETAGSFLNVIYEELEEATQVSVDYSTTTAPRNSTPCKLPSVTSGYILNVTSTLYLNGTKVYINCEQGFILHPLPYVITCREDGIWTDNTGEQTYGKENPQVECRPITCPGETQVETQTHLVPNNFNINYGAVRHYSNMTNGFGFGPFCICGDYEPTSWQCYNDNWNGTDETFPNACIMPEFNDSVLVSGPYRSVFPDNFVISMKCMLCPSLIKNYTCQNGLWMNSEGHIQPYGTFKCDCSEAGDPCKPHGTYIQHVGFTVATATKDTNSVMEHASVHIDECQEQSDYCDRGIYSSCNNTIGGFNCPCSPNYHTYYKDSTDYSQWGSIERSLIEGYSCIETTCAYSDNWNKDKLNVTGPPLSYWYQSGTPVGDFYAQDVCGDRCVIRFKVSCQDTTLYSVPDGLRTCPEIDTDIFDIQTGNQLTKVFGTAVLSCKRGQLLIGRPKVFCNSTAQWEIMPICIYQSCSNLKQFVHWPLYIANISSPNSGFEYETTVYFGCDLYGYTLYGPGSITCVLVDGNYDWSEPLPTCIQTTSTVFTTPSTSEISTGTRTYFAEASTPSTSQFPWATTRTSPITGGSTKPTQLPIFQDDVVIEGSMILEETNILHRKELWTQTADWIWTSSNCIIHQWTFPISFLVTSTPFELNSDEIELLIDISQCNSSVQVAISTSIDGFIPPISDFRPILNTTSSGSFVVKLRNLKSFLALSITANGFVQICGVIIRENMCDEVDFNGLHFASSKPFSMRRYLLATCGNRIAPINGYCDSQKGWVVQNKPCLCNTKPSCVTSPLIPQRDQFALCDLNSCRNGECQQLNGTFSCICNEYLYGRSCDVYKNCFDVNDKYICLNGGTCILDGINTRCNCTSHFNGAHCEIALDDENCLDGENKCENGSCRRENDEVYCNCNNGFIRNVTGLCTVEWDMCQLNKPCQQNGLCNFNVDTGKLNCDCTETPGWHGQYCEKEPKYDDCTVCVNSDKCYDEFTSNVRCQCSVGFSGDHCTDPIDDCPFEPCLNGGTCNPWQFTNPLDNVESYNCTCPSGYSGTNCEIRICEKECQNGGTCYFSTPDTTNCSCLDQFYGTYCEKNCESYCLKSIGCSVNKNGTINCECENGFSDDRCDRVNVCEAHILVCQNSGTCNTETQKCDCPDLFNGTYCEQNLNKCETNSIFCENGGSCIKETGKCECPDNYTGDLCENQIIKCDNITCYNGGTCRNGSCVCLPGTTGDFCEDFGQPCMIVNPNGTISPYCLNGICYNLPTGASCDCDGTEFTGRRCETKSFVNFNLVFNGLDYVPDIVTHQFYNSSVAQFTLCSFVQYNHPTADSNQENSQNVTLPPFLTFRGLENNSQQIVFDNNGFFICDGDKKCNRDNYPFTPTPITANTWHHFCLVSPLNLTSPTYFVYLDGIRQPDQRATAFNSILTVYLQLAPSYLSEKRFEGMISMTELYSVRLSDSEIGQLAFNCNATLNTSGNKPFITWNDFTRVSSSNPGVYIDPAGICNSVKCMFGRQIGKTNCDVDRISPTVLKCPSRQQRSTTNDFIKVNWPDEEISFFDNIGVTRIEANYQNGQQFGIGITAIRYVAFDAAENSAECTFDVVVVQRGCPTENQTYVEGGTRQFISSNAPFASKVAKVQCNDVLYPVENRPRFYVCDIMGYYNYGGWIEGNTKKYYLPSCGKTFPALQKLNGTVVGSGSCQQVAQKLRDVINATVNCNQIKCNITTTQCNQTTNIFWNSRENENSSYPIQYWFSTSNSTETVSSVILQNLQSSFSVVRQDSNIECNPSFPIQNRNGNVTVCVSCPMGTYANTKLNKCMDCPFNTYRNSTDQNQLSCVQCPENTITGDVIGAVDISQCYRNCDEGEYESRGNCLPCPIGTYSPTRGLRKCICCEFDSSTDDTGKRSIEDCSVFCGSGQEMIRNGTSSPYCQDCSFGFYKVNQTNQKSCLQCSDFNYNDGAVPITCQANCYPGLYSDDVCSCDEQPTGSIKIQNCLPQKEPDLKNFNAIKIVLPVVFGVLLIIVVVVLFCFRKQIMAWFRKTDTSGDQHVPVSHWPEPPTIPRPGLRIVTSREEMDQLPPLRRSTSSLQMDLRSSNFPSANQNSSRRLGSPLSTELTFISSDGRYFEANGSPKIQRGTTPIRSESVSDDSMLDSFF</sequence>
<evidence type="ECO:0000259" key="11">
    <source>
        <dbReference type="PROSITE" id="PS50923"/>
    </source>
</evidence>
<feature type="chain" id="PRO_5009309524" evidence="8">
    <location>
        <begin position="21"/>
        <end position="2704"/>
    </location>
</feature>
<feature type="transmembrane region" description="Helical" evidence="7">
    <location>
        <begin position="2559"/>
        <end position="2579"/>
    </location>
</feature>
<dbReference type="SUPFAM" id="SSF57424">
    <property type="entry name" value="LDL receptor-like module"/>
    <property type="match status" value="1"/>
</dbReference>